<dbReference type="InterPro" id="IPR042206">
    <property type="entry name" value="CRISPR-assoc_Cas1_C"/>
</dbReference>
<protein>
    <submittedName>
        <fullName evidence="1">Uncharacterized protein</fullName>
    </submittedName>
</protein>
<dbReference type="Gene3D" id="1.20.120.920">
    <property type="entry name" value="CRISPR-associated endonuclease Cas1, C-terminal domain"/>
    <property type="match status" value="1"/>
</dbReference>
<name>A0A7J2TIN5_ARCFL</name>
<dbReference type="AlphaFoldDB" id="A0A7J2TIN5"/>
<sequence>MIVDKSILKLVTRAQVKPDDCSYENFVCILNEEAKRKVISEITERLETGTQYKGKNMSISNVILSQAREIASFLRNEGGYEAFTQNW</sequence>
<organism evidence="1">
    <name type="scientific">Archaeoglobus fulgidus</name>
    <dbReference type="NCBI Taxonomy" id="2234"/>
    <lineage>
        <taxon>Archaea</taxon>
        <taxon>Methanobacteriati</taxon>
        <taxon>Methanobacteriota</taxon>
        <taxon>Archaeoglobi</taxon>
        <taxon>Archaeoglobales</taxon>
        <taxon>Archaeoglobaceae</taxon>
        <taxon>Archaeoglobus</taxon>
    </lineage>
</organism>
<gene>
    <name evidence="1" type="ORF">ENP88_02640</name>
</gene>
<comment type="caution">
    <text evidence="1">The sequence shown here is derived from an EMBL/GenBank/DDBJ whole genome shotgun (WGS) entry which is preliminary data.</text>
</comment>
<dbReference type="EMBL" id="DSLA01000041">
    <property type="protein sequence ID" value="HEH35054.1"/>
    <property type="molecule type" value="Genomic_DNA"/>
</dbReference>
<accession>A0A7J2TIN5</accession>
<reference evidence="1" key="1">
    <citation type="journal article" date="2020" name="mSystems">
        <title>Genome- and Community-Level Interaction Insights into Carbon Utilization and Element Cycling Functions of Hydrothermarchaeota in Hydrothermal Sediment.</title>
        <authorList>
            <person name="Zhou Z."/>
            <person name="Liu Y."/>
            <person name="Xu W."/>
            <person name="Pan J."/>
            <person name="Luo Z.H."/>
            <person name="Li M."/>
        </authorList>
    </citation>
    <scope>NUCLEOTIDE SEQUENCE [LARGE SCALE GENOMIC DNA]</scope>
    <source>
        <strain evidence="1">SpSt-26</strain>
    </source>
</reference>
<evidence type="ECO:0000313" key="1">
    <source>
        <dbReference type="EMBL" id="HEH35054.1"/>
    </source>
</evidence>
<proteinExistence type="predicted"/>